<dbReference type="InterPro" id="IPR051168">
    <property type="entry name" value="AASS"/>
</dbReference>
<dbReference type="AlphaFoldDB" id="A0AAV4DF11"/>
<organism evidence="5 6">
    <name type="scientific">Plakobranchus ocellatus</name>
    <dbReference type="NCBI Taxonomy" id="259542"/>
    <lineage>
        <taxon>Eukaryota</taxon>
        <taxon>Metazoa</taxon>
        <taxon>Spiralia</taxon>
        <taxon>Lophotrochozoa</taxon>
        <taxon>Mollusca</taxon>
        <taxon>Gastropoda</taxon>
        <taxon>Heterobranchia</taxon>
        <taxon>Euthyneura</taxon>
        <taxon>Panpulmonata</taxon>
        <taxon>Sacoglossa</taxon>
        <taxon>Placobranchoidea</taxon>
        <taxon>Plakobranchidae</taxon>
        <taxon>Plakobranchus</taxon>
    </lineage>
</organism>
<reference evidence="5 6" key="1">
    <citation type="journal article" date="2021" name="Elife">
        <title>Chloroplast acquisition without the gene transfer in kleptoplastic sea slugs, Plakobranchus ocellatus.</title>
        <authorList>
            <person name="Maeda T."/>
            <person name="Takahashi S."/>
            <person name="Yoshida T."/>
            <person name="Shimamura S."/>
            <person name="Takaki Y."/>
            <person name="Nagai Y."/>
            <person name="Toyoda A."/>
            <person name="Suzuki Y."/>
            <person name="Arimoto A."/>
            <person name="Ishii H."/>
            <person name="Satoh N."/>
            <person name="Nishiyama T."/>
            <person name="Hasebe M."/>
            <person name="Maruyama T."/>
            <person name="Minagawa J."/>
            <person name="Obokata J."/>
            <person name="Shigenobu S."/>
        </authorList>
    </citation>
    <scope>NUCLEOTIDE SEQUENCE [LARGE SCALE GENOMIC DNA]</scope>
</reference>
<keyword evidence="6" id="KW-1185">Reference proteome</keyword>
<dbReference type="Gene3D" id="3.40.50.720">
    <property type="entry name" value="NAD(P)-binding Rossmann-like Domain"/>
    <property type="match status" value="1"/>
</dbReference>
<dbReference type="InterPro" id="IPR032095">
    <property type="entry name" value="Sacchrp_dh-like_C"/>
</dbReference>
<dbReference type="Pfam" id="PF16653">
    <property type="entry name" value="Sacchrp_dh_C"/>
    <property type="match status" value="1"/>
</dbReference>
<dbReference type="SUPFAM" id="SSF51735">
    <property type="entry name" value="NAD(P)-binding Rossmann-fold domains"/>
    <property type="match status" value="1"/>
</dbReference>
<comment type="caution">
    <text evidence="5">The sequence shown here is derived from an EMBL/GenBank/DDBJ whole genome shotgun (WGS) entry which is preliminary data.</text>
</comment>
<dbReference type="GO" id="GO:0005737">
    <property type="term" value="C:cytoplasm"/>
    <property type="evidence" value="ECO:0007669"/>
    <property type="project" value="TreeGrafter"/>
</dbReference>
<sequence>MDLTTDMEELEKQVGDHDLIISLLPYAYHPDVAKLCIKHRKNMVTASYISPAMRELHNAAVEAGVTIMNEVGVDPGIDHMLAMQCFDEVKRAGGKITSYVSYCGGLPAPEYTNTPLLYKFNWYPKGVLLNVMSSAKYLQDGIVVEIPKDGALLDAVKDLNFMPGFNIEGFPNRDSTMYASEYGIQSAHTILRGTIRYKGFSEAVRSLIAMGMFETRPDALLHPDGPEITWKEYMCSQFDKSGDILADSLKDLIYERVKRDETKLNCIVNLGLLSEDKIDKKGSPIGTLSNYLSKKLSYAPHERDMILMRHDVGIEWGDRKKEHRSINFVSYGEPGQSSAMAKTVGLPTGIAARMVLSGEGSLSF</sequence>
<dbReference type="SUPFAM" id="SSF55347">
    <property type="entry name" value="Glyceraldehyde-3-phosphate dehydrogenase-like, C-terminal domain"/>
    <property type="match status" value="1"/>
</dbReference>
<dbReference type="InterPro" id="IPR005097">
    <property type="entry name" value="Sacchrp_dh_NADP-bd"/>
</dbReference>
<feature type="domain" description="Saccharopine dehydrogenase-like C-terminal" evidence="4">
    <location>
        <begin position="72"/>
        <end position="359"/>
    </location>
</feature>
<name>A0AAV4DF11_9GAST</name>
<evidence type="ECO:0000256" key="2">
    <source>
        <dbReference type="ARBA" id="ARBA00023002"/>
    </source>
</evidence>
<evidence type="ECO:0000256" key="1">
    <source>
        <dbReference type="ARBA" id="ARBA00022857"/>
    </source>
</evidence>
<accession>A0AAV4DF11</accession>
<evidence type="ECO:0000313" key="5">
    <source>
        <dbReference type="EMBL" id="GFO42771.1"/>
    </source>
</evidence>
<dbReference type="Pfam" id="PF03435">
    <property type="entry name" value="Sacchrp_dh_NADP"/>
    <property type="match status" value="1"/>
</dbReference>
<dbReference type="GO" id="GO:0019878">
    <property type="term" value="P:lysine biosynthetic process via aminoadipic acid"/>
    <property type="evidence" value="ECO:0007669"/>
    <property type="project" value="TreeGrafter"/>
</dbReference>
<proteinExistence type="predicted"/>
<evidence type="ECO:0000313" key="6">
    <source>
        <dbReference type="Proteomes" id="UP000735302"/>
    </source>
</evidence>
<dbReference type="EMBL" id="BLXT01007821">
    <property type="protein sequence ID" value="GFO42771.1"/>
    <property type="molecule type" value="Genomic_DNA"/>
</dbReference>
<dbReference type="Proteomes" id="UP000735302">
    <property type="component" value="Unassembled WGS sequence"/>
</dbReference>
<feature type="domain" description="Saccharopine dehydrogenase NADP binding" evidence="3">
    <location>
        <begin position="6"/>
        <end position="68"/>
    </location>
</feature>
<evidence type="ECO:0000259" key="4">
    <source>
        <dbReference type="Pfam" id="PF16653"/>
    </source>
</evidence>
<gene>
    <name evidence="5" type="ORF">PoB_006927600</name>
</gene>
<keyword evidence="2" id="KW-0560">Oxidoreductase</keyword>
<protein>
    <submittedName>
        <fullName evidence="5">Alpha-aminoadipic semialdehyde synthase, mitochondrial</fullName>
    </submittedName>
</protein>
<dbReference type="GO" id="GO:0004753">
    <property type="term" value="F:saccharopine dehydrogenase activity"/>
    <property type="evidence" value="ECO:0007669"/>
    <property type="project" value="TreeGrafter"/>
</dbReference>
<dbReference type="PANTHER" id="PTHR11133">
    <property type="entry name" value="SACCHAROPINE DEHYDROGENASE"/>
    <property type="match status" value="1"/>
</dbReference>
<dbReference type="Gene3D" id="1.10.1870.10">
    <property type="entry name" value="Domain 3, Saccharopine reductase"/>
    <property type="match status" value="1"/>
</dbReference>
<dbReference type="FunFam" id="3.30.360.10:FF:000008">
    <property type="entry name" value="Alpha-aminoadipic semialdehyde synthase, mitochondrial"/>
    <property type="match status" value="1"/>
</dbReference>
<dbReference type="PANTHER" id="PTHR11133:SF22">
    <property type="entry name" value="ALPHA-AMINOADIPIC SEMIALDEHYDE SYNTHASE, MITOCHONDRIAL"/>
    <property type="match status" value="1"/>
</dbReference>
<dbReference type="Gene3D" id="3.30.360.10">
    <property type="entry name" value="Dihydrodipicolinate Reductase, domain 2"/>
    <property type="match status" value="1"/>
</dbReference>
<keyword evidence="1" id="KW-0521">NADP</keyword>
<evidence type="ECO:0000259" key="3">
    <source>
        <dbReference type="Pfam" id="PF03435"/>
    </source>
</evidence>
<dbReference type="InterPro" id="IPR036291">
    <property type="entry name" value="NAD(P)-bd_dom_sf"/>
</dbReference>